<sequence length="260" mass="28951">MTRGKHRESVENQLFTLLKKTPVYFNRAADYKELSKKYDYVVVATGKDTAAKEMGLWIDYGVVHLRGGLVFGTFESTSSTVYFNTRYAGQGYARLAPWSSTQAIIGLCNIGCSEYEMDRLYTNFLEEENLAHLEFYYKFSLPIFSTGRVSNFKSGNVLLVGRSAGLTERLLGTGAVEALISGILAARAMIHDLDYESLVKPLQKHVENISAIRAPYENLDNEGLDRLVAMINTPGIKQAIYNTGINFIDMAGGILNKIKS</sequence>
<dbReference type="Gene3D" id="3.50.50.60">
    <property type="entry name" value="FAD/NAD(P)-binding domain"/>
    <property type="match status" value="1"/>
</dbReference>
<organism evidence="1 2">
    <name type="scientific">Desulfofarcimen acetoxidans (strain ATCC 49208 / DSM 771 / KCTC 5769 / VKM B-1644 / 5575)</name>
    <name type="common">Desulfotomaculum acetoxidans</name>
    <dbReference type="NCBI Taxonomy" id="485916"/>
    <lineage>
        <taxon>Bacteria</taxon>
        <taxon>Bacillati</taxon>
        <taxon>Bacillota</taxon>
        <taxon>Clostridia</taxon>
        <taxon>Eubacteriales</taxon>
        <taxon>Peptococcaceae</taxon>
        <taxon>Desulfofarcimen</taxon>
    </lineage>
</organism>
<dbReference type="AlphaFoldDB" id="C8W6M3"/>
<dbReference type="KEGG" id="dae:Dtox_3408"/>
<evidence type="ECO:0000313" key="2">
    <source>
        <dbReference type="Proteomes" id="UP000002217"/>
    </source>
</evidence>
<dbReference type="RefSeq" id="WP_015758822.1">
    <property type="nucleotide sequence ID" value="NC_013216.1"/>
</dbReference>
<dbReference type="HOGENOM" id="CLU_066400_0_0_9"/>
<dbReference type="SUPFAM" id="SSF51905">
    <property type="entry name" value="FAD/NAD(P)-binding domain"/>
    <property type="match status" value="1"/>
</dbReference>
<dbReference type="eggNOG" id="COG0644">
    <property type="taxonomic scope" value="Bacteria"/>
</dbReference>
<dbReference type="Proteomes" id="UP000002217">
    <property type="component" value="Chromosome"/>
</dbReference>
<protein>
    <recommendedName>
        <fullName evidence="3">Dehydrogenase (Flavoprotein)-like protein</fullName>
    </recommendedName>
</protein>
<evidence type="ECO:0000313" key="1">
    <source>
        <dbReference type="EMBL" id="ACV64132.1"/>
    </source>
</evidence>
<dbReference type="InterPro" id="IPR036188">
    <property type="entry name" value="FAD/NAD-bd_sf"/>
</dbReference>
<accession>C8W6M3</accession>
<dbReference type="EMBL" id="CP001720">
    <property type="protein sequence ID" value="ACV64132.1"/>
    <property type="molecule type" value="Genomic_DNA"/>
</dbReference>
<evidence type="ECO:0008006" key="3">
    <source>
        <dbReference type="Google" id="ProtNLM"/>
    </source>
</evidence>
<keyword evidence="2" id="KW-1185">Reference proteome</keyword>
<dbReference type="STRING" id="485916.Dtox_3408"/>
<reference evidence="1 2" key="1">
    <citation type="journal article" date="2009" name="Stand. Genomic Sci.">
        <title>Complete genome sequence of Desulfotomaculum acetoxidans type strain (5575).</title>
        <authorList>
            <person name="Spring S."/>
            <person name="Lapidus A."/>
            <person name="Schroder M."/>
            <person name="Gleim D."/>
            <person name="Sims D."/>
            <person name="Meincke L."/>
            <person name="Glavina Del Rio T."/>
            <person name="Tice H."/>
            <person name="Copeland A."/>
            <person name="Cheng J.F."/>
            <person name="Lucas S."/>
            <person name="Chen F."/>
            <person name="Nolan M."/>
            <person name="Bruce D."/>
            <person name="Goodwin L."/>
            <person name="Pitluck S."/>
            <person name="Ivanova N."/>
            <person name="Mavromatis K."/>
            <person name="Mikhailova N."/>
            <person name="Pati A."/>
            <person name="Chen A."/>
            <person name="Palaniappan K."/>
            <person name="Land M."/>
            <person name="Hauser L."/>
            <person name="Chang Y.J."/>
            <person name="Jeffries C.D."/>
            <person name="Chain P."/>
            <person name="Saunders E."/>
            <person name="Brettin T."/>
            <person name="Detter J.C."/>
            <person name="Goker M."/>
            <person name="Bristow J."/>
            <person name="Eisen J.A."/>
            <person name="Markowitz V."/>
            <person name="Hugenholtz P."/>
            <person name="Kyrpides N.C."/>
            <person name="Klenk H.P."/>
            <person name="Han C."/>
        </authorList>
    </citation>
    <scope>NUCLEOTIDE SEQUENCE [LARGE SCALE GENOMIC DNA]</scope>
    <source>
        <strain evidence="2">ATCC 49208 / DSM 771 / VKM B-1644</strain>
    </source>
</reference>
<gene>
    <name evidence="1" type="ordered locus">Dtox_3408</name>
</gene>
<proteinExistence type="predicted"/>
<name>C8W6M3_DESAS</name>